<keyword evidence="3" id="KW-1185">Reference proteome</keyword>
<name>A0A1U7JM56_9HYPH</name>
<feature type="domain" description="Formyl transferase N-terminal" evidence="1">
    <location>
        <begin position="112"/>
        <end position="195"/>
    </location>
</feature>
<dbReference type="GO" id="GO:0004479">
    <property type="term" value="F:methionyl-tRNA formyltransferase activity"/>
    <property type="evidence" value="ECO:0007669"/>
    <property type="project" value="TreeGrafter"/>
</dbReference>
<dbReference type="EMBL" id="LVVZ01000003">
    <property type="protein sequence ID" value="OKL45768.1"/>
    <property type="molecule type" value="Genomic_DNA"/>
</dbReference>
<evidence type="ECO:0000313" key="2">
    <source>
        <dbReference type="EMBL" id="OKL45768.1"/>
    </source>
</evidence>
<dbReference type="Pfam" id="PF00551">
    <property type="entry name" value="Formyl_trans_N"/>
    <property type="match status" value="1"/>
</dbReference>
<dbReference type="STRING" id="197461.A3843_01175"/>
<proteinExistence type="predicted"/>
<dbReference type="PANTHER" id="PTHR11138:SF5">
    <property type="entry name" value="METHIONYL-TRNA FORMYLTRANSFERASE, MITOCHONDRIAL"/>
    <property type="match status" value="1"/>
</dbReference>
<dbReference type="Proteomes" id="UP000185783">
    <property type="component" value="Unassembled WGS sequence"/>
</dbReference>
<dbReference type="PANTHER" id="PTHR11138">
    <property type="entry name" value="METHIONYL-TRNA FORMYLTRANSFERASE"/>
    <property type="match status" value="1"/>
</dbReference>
<comment type="caution">
    <text evidence="2">The sequence shown here is derived from an EMBL/GenBank/DDBJ whole genome shotgun (WGS) entry which is preliminary data.</text>
</comment>
<dbReference type="InterPro" id="IPR002376">
    <property type="entry name" value="Formyl_transf_N"/>
</dbReference>
<organism evidence="2 3">
    <name type="scientific">Pseudovibrio exalbescens</name>
    <dbReference type="NCBI Taxonomy" id="197461"/>
    <lineage>
        <taxon>Bacteria</taxon>
        <taxon>Pseudomonadati</taxon>
        <taxon>Pseudomonadota</taxon>
        <taxon>Alphaproteobacteria</taxon>
        <taxon>Hyphomicrobiales</taxon>
        <taxon>Stappiaceae</taxon>
        <taxon>Pseudovibrio</taxon>
    </lineage>
</organism>
<reference evidence="2 3" key="1">
    <citation type="submission" date="2016-03" db="EMBL/GenBank/DDBJ databases">
        <title>Genome sequence of Nesiotobacter sp. nov., a moderately halophilic alphaproteobacterium isolated from the Yellow Sea, China.</title>
        <authorList>
            <person name="Zhang G."/>
            <person name="Zhang R."/>
        </authorList>
    </citation>
    <scope>NUCLEOTIDE SEQUENCE [LARGE SCALE GENOMIC DNA]</scope>
    <source>
        <strain evidence="2 3">WB1-6</strain>
    </source>
</reference>
<dbReference type="InterPro" id="IPR036477">
    <property type="entry name" value="Formyl_transf_N_sf"/>
</dbReference>
<protein>
    <recommendedName>
        <fullName evidence="1">Formyl transferase N-terminal domain-containing protein</fullName>
    </recommendedName>
</protein>
<dbReference type="AlphaFoldDB" id="A0A1U7JM56"/>
<dbReference type="Gene3D" id="3.40.50.12230">
    <property type="match status" value="1"/>
</dbReference>
<evidence type="ECO:0000313" key="3">
    <source>
        <dbReference type="Proteomes" id="UP000185783"/>
    </source>
</evidence>
<evidence type="ECO:0000259" key="1">
    <source>
        <dbReference type="Pfam" id="PF00551"/>
    </source>
</evidence>
<dbReference type="RefSeq" id="WP_028482071.1">
    <property type="nucleotide sequence ID" value="NZ_LVVZ01000003.1"/>
</dbReference>
<accession>A0A1U7JM56</accession>
<gene>
    <name evidence="2" type="ORF">A3843_01175</name>
</gene>
<sequence length="263" mass="29715">MHPNTPAHPAPVKRVLLCSKSSVYTDAVLKSLSREPSIELVGLVDSRRLMKKGEHGLKGIWRLIRRTGFFYTAYLGVITSPWLRLPHVPKWSAMREWAQQKGIAYHVTDDVNAEETQQFISDQRPDLVVAAHFNQIFSASSLENKPYDLLNIHPGLLPGARGVDPVFYDLLRNKEDVGVTLHRIDKEIDAGAIISSSIERPPRRTLFRTNLALFQRGGELVRHYVIGQSTPVTGLTAKEQQAHYDSWPTAKAVWKFLFSGNRL</sequence>
<dbReference type="SUPFAM" id="SSF53328">
    <property type="entry name" value="Formyltransferase"/>
    <property type="match status" value="1"/>
</dbReference>